<dbReference type="EMBL" id="BAABDM010000003">
    <property type="protein sequence ID" value="GAA4095186.1"/>
    <property type="molecule type" value="Genomic_DNA"/>
</dbReference>
<evidence type="ECO:0000256" key="2">
    <source>
        <dbReference type="ARBA" id="ARBA00023276"/>
    </source>
</evidence>
<comment type="caution">
    <text evidence="5">The sequence shown here is derived from an EMBL/GenBank/DDBJ whole genome shotgun (WGS) entry which is preliminary data.</text>
</comment>
<gene>
    <name evidence="5" type="ORF">GCM10022414_19140</name>
</gene>
<feature type="signal peptide" evidence="3">
    <location>
        <begin position="1"/>
        <end position="22"/>
    </location>
</feature>
<dbReference type="Gene3D" id="2.130.10.10">
    <property type="entry name" value="YVTN repeat-like/Quinoprotein amine dehydrogenase"/>
    <property type="match status" value="2"/>
</dbReference>
<accession>A0ABP7WSI9</accession>
<organism evidence="5 6">
    <name type="scientific">Zhongshania borealis</name>
    <dbReference type="NCBI Taxonomy" id="889488"/>
    <lineage>
        <taxon>Bacteria</taxon>
        <taxon>Pseudomonadati</taxon>
        <taxon>Pseudomonadota</taxon>
        <taxon>Gammaproteobacteria</taxon>
        <taxon>Cellvibrionales</taxon>
        <taxon>Spongiibacteraceae</taxon>
        <taxon>Zhongshania</taxon>
    </lineage>
</organism>
<dbReference type="SUPFAM" id="SSF110296">
    <property type="entry name" value="Oligoxyloglucan reducing end-specific cellobiohydrolase"/>
    <property type="match status" value="1"/>
</dbReference>
<protein>
    <submittedName>
        <fullName evidence="5">YCF48-related protein</fullName>
    </submittedName>
</protein>
<evidence type="ECO:0000256" key="3">
    <source>
        <dbReference type="SAM" id="SignalP"/>
    </source>
</evidence>
<dbReference type="PANTHER" id="PTHR47199">
    <property type="entry name" value="PHOTOSYSTEM II STABILITY/ASSEMBLY FACTOR HCF136, CHLOROPLASTIC"/>
    <property type="match status" value="1"/>
</dbReference>
<feature type="chain" id="PRO_5046534797" evidence="3">
    <location>
        <begin position="23"/>
        <end position="331"/>
    </location>
</feature>
<dbReference type="Pfam" id="PF14870">
    <property type="entry name" value="PSII_BNR"/>
    <property type="match status" value="1"/>
</dbReference>
<reference evidence="6" key="1">
    <citation type="journal article" date="2019" name="Int. J. Syst. Evol. Microbiol.">
        <title>The Global Catalogue of Microorganisms (GCM) 10K type strain sequencing project: providing services to taxonomists for standard genome sequencing and annotation.</title>
        <authorList>
            <consortium name="The Broad Institute Genomics Platform"/>
            <consortium name="The Broad Institute Genome Sequencing Center for Infectious Disease"/>
            <person name="Wu L."/>
            <person name="Ma J."/>
        </authorList>
    </citation>
    <scope>NUCLEOTIDE SEQUENCE [LARGE SCALE GENOMIC DNA]</scope>
    <source>
        <strain evidence="6">JCM 17304</strain>
    </source>
</reference>
<keyword evidence="1" id="KW-0602">Photosynthesis</keyword>
<feature type="domain" description="Photosynthesis system II assembly factor Ycf48/Hcf136-like" evidence="4">
    <location>
        <begin position="104"/>
        <end position="206"/>
    </location>
</feature>
<name>A0ABP7WSI9_9GAMM</name>
<keyword evidence="6" id="KW-1185">Reference proteome</keyword>
<dbReference type="PANTHER" id="PTHR47199:SF2">
    <property type="entry name" value="PHOTOSYSTEM II STABILITY_ASSEMBLY FACTOR HCF136, CHLOROPLASTIC"/>
    <property type="match status" value="1"/>
</dbReference>
<keyword evidence="3" id="KW-0732">Signal</keyword>
<evidence type="ECO:0000313" key="5">
    <source>
        <dbReference type="EMBL" id="GAA4095186.1"/>
    </source>
</evidence>
<dbReference type="Proteomes" id="UP001500392">
    <property type="component" value="Unassembled WGS sequence"/>
</dbReference>
<dbReference type="RefSeq" id="WP_344935151.1">
    <property type="nucleotide sequence ID" value="NZ_BAABDM010000003.1"/>
</dbReference>
<proteinExistence type="predicted"/>
<evidence type="ECO:0000313" key="6">
    <source>
        <dbReference type="Proteomes" id="UP001500392"/>
    </source>
</evidence>
<evidence type="ECO:0000256" key="1">
    <source>
        <dbReference type="ARBA" id="ARBA00022531"/>
    </source>
</evidence>
<evidence type="ECO:0000259" key="4">
    <source>
        <dbReference type="Pfam" id="PF14870"/>
    </source>
</evidence>
<dbReference type="PROSITE" id="PS51257">
    <property type="entry name" value="PROKAR_LIPOPROTEIN"/>
    <property type="match status" value="1"/>
</dbReference>
<dbReference type="InterPro" id="IPR015943">
    <property type="entry name" value="WD40/YVTN_repeat-like_dom_sf"/>
</dbReference>
<sequence length="331" mass="35054">MKKIKIIILLTVSAALSCLANSAPITASIVVEGTAHDALFDIDIRGDEGYAVGYAGDIYHTIDAGKTWSSEHNDNTLALLGVSFSKSSTIAVGQYGLIMVRDSAGSWRQVESGTEERLFSVDVNNKGYAIASGSFGTLLRSIDGGNTWESVAPSWAGMFDDPDNRLGSLFDPSLYGVKVSESGRAWVVGELALILNSDDQGQTWIVVNAGGSSEHGVSPTLSAIDMRADGVAYAVGQEGFMLKSLDFGRSWRKLESVTHQNLLSVKTKSSGLVVVPGMRDILMSTNDGESWRSVVGLDIQVGWYGSVAIPSSGAGVLVAGNNGNIIRVEQN</sequence>
<dbReference type="InterPro" id="IPR028203">
    <property type="entry name" value="PSII_CF48-like_dom"/>
</dbReference>
<keyword evidence="2" id="KW-0604">Photosystem II</keyword>